<organism evidence="1 2">
    <name type="scientific">Caballeronia udeis</name>
    <dbReference type="NCBI Taxonomy" id="1232866"/>
    <lineage>
        <taxon>Bacteria</taxon>
        <taxon>Pseudomonadati</taxon>
        <taxon>Pseudomonadota</taxon>
        <taxon>Betaproteobacteria</taxon>
        <taxon>Burkholderiales</taxon>
        <taxon>Burkholderiaceae</taxon>
        <taxon>Caballeronia</taxon>
    </lineage>
</organism>
<dbReference type="InterPro" id="IPR021269">
    <property type="entry name" value="DUF2848"/>
</dbReference>
<dbReference type="Proteomes" id="UP000054683">
    <property type="component" value="Unassembled WGS sequence"/>
</dbReference>
<sequence>MTTLSFNVFPLGAAPVSTTSNIDDLVIAGWAGRDPAAIRAHIDELAALGVAPPSTTPCFYRLAAGLLTQDETITVLGARSGGEVECVLLDSPLGTLVAIGSDHTDREVEAYGVAVSKQVCAKPLSRDAWLYADVAAHWDQLTMRSWLSGADGERRVYQSGVVNGLLEPADLWSRFAGAPALRAKSAMFGGTLAVHGAIAAMSSGDVFELELHDPVLERTLQHRYSVASLPVVA</sequence>
<evidence type="ECO:0000313" key="2">
    <source>
        <dbReference type="Proteomes" id="UP000054683"/>
    </source>
</evidence>
<evidence type="ECO:0000313" key="1">
    <source>
        <dbReference type="EMBL" id="SAL59068.1"/>
    </source>
</evidence>
<gene>
    <name evidence="1" type="ORF">AWB69_06520</name>
</gene>
<name>A0A158IR88_9BURK</name>
<dbReference type="RefSeq" id="WP_062090781.1">
    <property type="nucleotide sequence ID" value="NZ_FCOK02000059.1"/>
</dbReference>
<protein>
    <recommendedName>
        <fullName evidence="3">DUF2848 domain-containing protein</fullName>
    </recommendedName>
</protein>
<reference evidence="1 2" key="1">
    <citation type="submission" date="2016-01" db="EMBL/GenBank/DDBJ databases">
        <authorList>
            <person name="Oliw E.H."/>
        </authorList>
    </citation>
    <scope>NUCLEOTIDE SEQUENCE [LARGE SCALE GENOMIC DNA]</scope>
    <source>
        <strain evidence="1">LMG 27134</strain>
    </source>
</reference>
<evidence type="ECO:0008006" key="3">
    <source>
        <dbReference type="Google" id="ProtNLM"/>
    </source>
</evidence>
<accession>A0A158IR88</accession>
<dbReference type="EMBL" id="FCOK02000059">
    <property type="protein sequence ID" value="SAL59068.1"/>
    <property type="molecule type" value="Genomic_DNA"/>
</dbReference>
<dbReference type="AlphaFoldDB" id="A0A158IR88"/>
<proteinExistence type="predicted"/>
<dbReference type="OrthoDB" id="9792678at2"/>
<dbReference type="Pfam" id="PF11010">
    <property type="entry name" value="DUF2848"/>
    <property type="match status" value="1"/>
</dbReference>